<dbReference type="Gene3D" id="3.30.870.10">
    <property type="entry name" value="Endonuclease Chain A"/>
    <property type="match status" value="1"/>
</dbReference>
<dbReference type="CDD" id="cd18799">
    <property type="entry name" value="SF2_C_EcoAI-like"/>
    <property type="match status" value="1"/>
</dbReference>
<dbReference type="HOGENOM" id="CLU_005588_1_0_11"/>
<proteinExistence type="predicted"/>
<dbReference type="SUPFAM" id="SSF56024">
    <property type="entry name" value="Phospholipase D/nuclease"/>
    <property type="match status" value="1"/>
</dbReference>
<dbReference type="InterPro" id="IPR014001">
    <property type="entry name" value="Helicase_ATP-bd"/>
</dbReference>
<dbReference type="PROSITE" id="PS50035">
    <property type="entry name" value="PLD"/>
    <property type="match status" value="1"/>
</dbReference>
<dbReference type="GO" id="GO:0005524">
    <property type="term" value="F:ATP binding"/>
    <property type="evidence" value="ECO:0007669"/>
    <property type="project" value="InterPro"/>
</dbReference>
<dbReference type="Pfam" id="PF26350">
    <property type="entry name" value="DUF8090"/>
    <property type="match status" value="1"/>
</dbReference>
<keyword evidence="5" id="KW-1185">Reference proteome</keyword>
<dbReference type="PANTHER" id="PTHR47396:SF1">
    <property type="entry name" value="ATP-DEPENDENT HELICASE IRC3-RELATED"/>
    <property type="match status" value="1"/>
</dbReference>
<organism evidence="4 5">
    <name type="scientific">Corynebacterium marinum DSM 44953</name>
    <dbReference type="NCBI Taxonomy" id="1224162"/>
    <lineage>
        <taxon>Bacteria</taxon>
        <taxon>Bacillati</taxon>
        <taxon>Actinomycetota</taxon>
        <taxon>Actinomycetes</taxon>
        <taxon>Mycobacteriales</taxon>
        <taxon>Corynebacteriaceae</taxon>
        <taxon>Corynebacterium</taxon>
    </lineage>
</organism>
<dbReference type="Proteomes" id="UP000031928">
    <property type="component" value="Chromosome"/>
</dbReference>
<evidence type="ECO:0000313" key="4">
    <source>
        <dbReference type="EMBL" id="AJK68567.1"/>
    </source>
</evidence>
<evidence type="ECO:0000259" key="3">
    <source>
        <dbReference type="PROSITE" id="PS51194"/>
    </source>
</evidence>
<dbReference type="InterPro" id="IPR006935">
    <property type="entry name" value="Helicase/UvrB_N"/>
</dbReference>
<dbReference type="InterPro" id="IPR058403">
    <property type="entry name" value="DUF8090"/>
</dbReference>
<feature type="domain" description="PLD phosphodiesterase" evidence="1">
    <location>
        <begin position="113"/>
        <end position="143"/>
    </location>
</feature>
<accession>A0A0B6TEZ4</accession>
<dbReference type="REBASE" id="102367">
    <property type="entry name" value="Cma44953ORF4740P"/>
</dbReference>
<dbReference type="PROSITE" id="PS51194">
    <property type="entry name" value="HELICASE_CTER"/>
    <property type="match status" value="1"/>
</dbReference>
<dbReference type="GO" id="GO:0016787">
    <property type="term" value="F:hydrolase activity"/>
    <property type="evidence" value="ECO:0007669"/>
    <property type="project" value="InterPro"/>
</dbReference>
<evidence type="ECO:0000259" key="2">
    <source>
        <dbReference type="PROSITE" id="PS51192"/>
    </source>
</evidence>
<dbReference type="GO" id="GO:0006793">
    <property type="term" value="P:phosphorus metabolic process"/>
    <property type="evidence" value="ECO:0007669"/>
    <property type="project" value="UniProtKB-ARBA"/>
</dbReference>
<dbReference type="Pfam" id="PF04851">
    <property type="entry name" value="ResIII"/>
    <property type="match status" value="1"/>
</dbReference>
<dbReference type="SUPFAM" id="SSF52540">
    <property type="entry name" value="P-loop containing nucleoside triphosphate hydrolases"/>
    <property type="match status" value="1"/>
</dbReference>
<dbReference type="SMART" id="SM00487">
    <property type="entry name" value="DEXDc"/>
    <property type="match status" value="1"/>
</dbReference>
<dbReference type="STRING" id="1224162.B840_04740"/>
<reference evidence="4 5" key="1">
    <citation type="submission" date="2014-05" db="EMBL/GenBank/DDBJ databases">
        <title>Complete genome sequence of Corynebacterium marinum DSM 44953.</title>
        <authorList>
            <person name="Schaffert L."/>
            <person name="Albersmeier A."/>
            <person name="Kalinowski J."/>
            <person name="Ruckert C."/>
        </authorList>
    </citation>
    <scope>NUCLEOTIDE SEQUENCE [LARGE SCALE GENOMIC DNA]</scope>
    <source>
        <strain evidence="4 5">DSM 44953</strain>
    </source>
</reference>
<dbReference type="PROSITE" id="PS51192">
    <property type="entry name" value="HELICASE_ATP_BIND_1"/>
    <property type="match status" value="1"/>
</dbReference>
<evidence type="ECO:0000313" key="5">
    <source>
        <dbReference type="Proteomes" id="UP000031928"/>
    </source>
</evidence>
<name>A0A0B6TEZ4_9CORY</name>
<dbReference type="GO" id="GO:0003677">
    <property type="term" value="F:DNA binding"/>
    <property type="evidence" value="ECO:0007669"/>
    <property type="project" value="InterPro"/>
</dbReference>
<dbReference type="OrthoDB" id="9776021at2"/>
<dbReference type="InterPro" id="IPR050742">
    <property type="entry name" value="Helicase_Restrict-Modif_Enz"/>
</dbReference>
<dbReference type="CDD" id="cd09204">
    <property type="entry name" value="PLDc_N_DEXD_b2"/>
    <property type="match status" value="1"/>
</dbReference>
<evidence type="ECO:0000259" key="1">
    <source>
        <dbReference type="PROSITE" id="PS50035"/>
    </source>
</evidence>
<dbReference type="RefSeq" id="WP_042621177.1">
    <property type="nucleotide sequence ID" value="NZ_CP007790.1"/>
</dbReference>
<dbReference type="SMART" id="SM00490">
    <property type="entry name" value="HELICc"/>
    <property type="match status" value="1"/>
</dbReference>
<protein>
    <recommendedName>
        <fullName evidence="6">Helicase</fullName>
    </recommendedName>
</protein>
<evidence type="ECO:0008006" key="6">
    <source>
        <dbReference type="Google" id="ProtNLM"/>
    </source>
</evidence>
<dbReference type="GO" id="GO:0005829">
    <property type="term" value="C:cytosol"/>
    <property type="evidence" value="ECO:0007669"/>
    <property type="project" value="TreeGrafter"/>
</dbReference>
<sequence>MNRLNTPLGQDTAFGFLDARTRSDQLLNPLLIANNDEEKMLHAIRQELSRASHFIFSVAFISSRGLALLKEALLQFEGTGEIITSNYLDFNDPAVFHELLLLENVRTVIHEDVDRGFHAKGYIFHREDGITAIVGSSNLTDNALLVNQEWNLRFSAFPDGDVALQLEDAVKRQKRRSVKLTEEWISRYEKNRTFRPVLVPGGDSPVTTPAGGPIYPNDMQARALEALRECRELGEDKAVIISATGTGKTILAALAVRAAEPKRVLFLAHREQILNKARSEFQRVLDKDSNQFGKLVGNTRQTDRKYLFSTVQSLSRETALEAFPPDAFDYIVIDEVHRAGADTYRRIIDHFTPSFLLGLTATPERTDGFNVFELFDYNVPFEIRLHEALEEKMLAPFHYYGVTDFVNAENETIDDFAELGKLIAEERVKHILKMLRQYGHPLDVKGLMFCSRKDEAEELSSLFNQSYLNDRRLRTKVLTGEDSADKRDLVIEELENGEIDYILTVDIFNEGIDIPAVNQVVMLRRTQSSIIFTQQLGRGLRKTPGKDHLRVIDFIGNYANNYLIPVALFGDNSRNKDSIRKNLLESNSTNTIAGISSVNFDKISQNRILESLSQARLVGKHIFKNDIKQLINRLGRIPTLFDFARFDTVDPVLLASAYDNTSKPKSYWQLLKDLKFVDLAPTSEEAAFLTFLSAEILSGKRPHELLLLQKLTANEVVSREDFVNLLDTKGVNSDALTLRSVERVLSLAFYTEAQVKKFGGSPLIVSDASGYRLSDDFRRLYESESVDDRMPTEIFKSHVDDILETGLFLSRERGYWSGNLKEGSMYSRREVCRLLNWPSNHESTLYGYKRDNITSTCPIFVTYHKHADVAESTKYGDEFISPQTMHWYSRSRRTLISPELRPIINNEDDLHLFVKKDDAEGNDFYYLGKVESHNQQDETMPGTDGKMLNVVTMNLDLLTPVEQSLYDYLTNNAPSTAS</sequence>
<feature type="domain" description="Helicase ATP-binding" evidence="2">
    <location>
        <begin position="229"/>
        <end position="381"/>
    </location>
</feature>
<dbReference type="KEGG" id="cmq:B840_04740"/>
<feature type="domain" description="Helicase C-terminal" evidence="3">
    <location>
        <begin position="434"/>
        <end position="599"/>
    </location>
</feature>
<dbReference type="PANTHER" id="PTHR47396">
    <property type="entry name" value="TYPE I RESTRICTION ENZYME ECOKI R PROTEIN"/>
    <property type="match status" value="1"/>
</dbReference>
<dbReference type="Gene3D" id="3.40.50.300">
    <property type="entry name" value="P-loop containing nucleotide triphosphate hydrolases"/>
    <property type="match status" value="2"/>
</dbReference>
<dbReference type="InterPro" id="IPR021835">
    <property type="entry name" value="DUF3427"/>
</dbReference>
<dbReference type="InterPro" id="IPR001650">
    <property type="entry name" value="Helicase_C-like"/>
</dbReference>
<dbReference type="InterPro" id="IPR001736">
    <property type="entry name" value="PLipase_D/transphosphatidylase"/>
</dbReference>
<dbReference type="EMBL" id="CP007790">
    <property type="protein sequence ID" value="AJK68567.1"/>
    <property type="molecule type" value="Genomic_DNA"/>
</dbReference>
<dbReference type="AlphaFoldDB" id="A0A0B6TEZ4"/>
<dbReference type="Pfam" id="PF00271">
    <property type="entry name" value="Helicase_C"/>
    <property type="match status" value="1"/>
</dbReference>
<dbReference type="Pfam" id="PF11907">
    <property type="entry name" value="DUF3427"/>
    <property type="match status" value="1"/>
</dbReference>
<dbReference type="CDD" id="cd18032">
    <property type="entry name" value="DEXHc_RE_I_III_res"/>
    <property type="match status" value="1"/>
</dbReference>
<gene>
    <name evidence="4" type="ORF">B840_04740</name>
</gene>
<dbReference type="InterPro" id="IPR027417">
    <property type="entry name" value="P-loop_NTPase"/>
</dbReference>